<evidence type="ECO:0000256" key="1">
    <source>
        <dbReference type="ARBA" id="ARBA00009333"/>
    </source>
</evidence>
<reference evidence="5 6" key="1">
    <citation type="submission" date="2014-04" db="EMBL/GenBank/DDBJ databases">
        <authorList>
            <consortium name="DOE Joint Genome Institute"/>
            <person name="Kuo A."/>
            <person name="Martino E."/>
            <person name="Perotto S."/>
            <person name="Kohler A."/>
            <person name="Nagy L.G."/>
            <person name="Floudas D."/>
            <person name="Copeland A."/>
            <person name="Barry K.W."/>
            <person name="Cichocki N."/>
            <person name="Veneault-Fourrey C."/>
            <person name="LaButti K."/>
            <person name="Lindquist E.A."/>
            <person name="Lipzen A."/>
            <person name="Lundell T."/>
            <person name="Morin E."/>
            <person name="Murat C."/>
            <person name="Sun H."/>
            <person name="Tunlid A."/>
            <person name="Henrissat B."/>
            <person name="Grigoriev I.V."/>
            <person name="Hibbett D.S."/>
            <person name="Martin F."/>
            <person name="Nordberg H.P."/>
            <person name="Cantor M.N."/>
            <person name="Hua S.X."/>
        </authorList>
    </citation>
    <scope>NUCLEOTIDE SEQUENCE [LARGE SCALE GENOMIC DNA]</scope>
    <source>
        <strain evidence="5 6">Zn</strain>
    </source>
</reference>
<dbReference type="GO" id="GO:0097237">
    <property type="term" value="P:cellular response to toxic substance"/>
    <property type="evidence" value="ECO:0007669"/>
    <property type="project" value="UniProtKB-ARBA"/>
</dbReference>
<dbReference type="InParanoid" id="A0A0C3C9W2"/>
<proteinExistence type="inferred from homology"/>
<dbReference type="InterPro" id="IPR036188">
    <property type="entry name" value="FAD/NAD-bd_sf"/>
</dbReference>
<evidence type="ECO:0000256" key="2">
    <source>
        <dbReference type="ARBA" id="ARBA00022630"/>
    </source>
</evidence>
<dbReference type="AlphaFoldDB" id="A0A0C3C9W2"/>
<dbReference type="InterPro" id="IPR023753">
    <property type="entry name" value="FAD/NAD-binding_dom"/>
</dbReference>
<evidence type="ECO:0000313" key="6">
    <source>
        <dbReference type="Proteomes" id="UP000054321"/>
    </source>
</evidence>
<accession>A0A0C3C9W2</accession>
<dbReference type="GO" id="GO:0016491">
    <property type="term" value="F:oxidoreductase activity"/>
    <property type="evidence" value="ECO:0007669"/>
    <property type="project" value="UniProtKB-KW"/>
</dbReference>
<reference evidence="6" key="2">
    <citation type="submission" date="2015-01" db="EMBL/GenBank/DDBJ databases">
        <title>Evolutionary Origins and Diversification of the Mycorrhizal Mutualists.</title>
        <authorList>
            <consortium name="DOE Joint Genome Institute"/>
            <consortium name="Mycorrhizal Genomics Consortium"/>
            <person name="Kohler A."/>
            <person name="Kuo A."/>
            <person name="Nagy L.G."/>
            <person name="Floudas D."/>
            <person name="Copeland A."/>
            <person name="Barry K.W."/>
            <person name="Cichocki N."/>
            <person name="Veneault-Fourrey C."/>
            <person name="LaButti K."/>
            <person name="Lindquist E.A."/>
            <person name="Lipzen A."/>
            <person name="Lundell T."/>
            <person name="Morin E."/>
            <person name="Murat C."/>
            <person name="Riley R."/>
            <person name="Ohm R."/>
            <person name="Sun H."/>
            <person name="Tunlid A."/>
            <person name="Henrissat B."/>
            <person name="Grigoriev I.V."/>
            <person name="Hibbett D.S."/>
            <person name="Martin F."/>
        </authorList>
    </citation>
    <scope>NUCLEOTIDE SEQUENCE [LARGE SCALE GENOMIC DNA]</scope>
    <source>
        <strain evidence="6">Zn</strain>
    </source>
</reference>
<dbReference type="Gene3D" id="3.50.50.60">
    <property type="entry name" value="FAD/NAD(P)-binding domain"/>
    <property type="match status" value="2"/>
</dbReference>
<dbReference type="Pfam" id="PF07992">
    <property type="entry name" value="Pyr_redox_2"/>
    <property type="match status" value="1"/>
</dbReference>
<dbReference type="STRING" id="913774.A0A0C3C9W2"/>
<dbReference type="SUPFAM" id="SSF51905">
    <property type="entry name" value="FAD/NAD(P)-binding domain"/>
    <property type="match status" value="1"/>
</dbReference>
<organism evidence="5 6">
    <name type="scientific">Oidiodendron maius (strain Zn)</name>
    <dbReference type="NCBI Taxonomy" id="913774"/>
    <lineage>
        <taxon>Eukaryota</taxon>
        <taxon>Fungi</taxon>
        <taxon>Dikarya</taxon>
        <taxon>Ascomycota</taxon>
        <taxon>Pezizomycotina</taxon>
        <taxon>Leotiomycetes</taxon>
        <taxon>Leotiomycetes incertae sedis</taxon>
        <taxon>Myxotrichaceae</taxon>
        <taxon>Oidiodendron</taxon>
    </lineage>
</organism>
<dbReference type="InterPro" id="IPR050097">
    <property type="entry name" value="Ferredoxin-NADP_redctase_2"/>
</dbReference>
<evidence type="ECO:0000259" key="4">
    <source>
        <dbReference type="Pfam" id="PF07992"/>
    </source>
</evidence>
<keyword evidence="3" id="KW-0560">Oxidoreductase</keyword>
<protein>
    <recommendedName>
        <fullName evidence="4">FAD/NAD(P)-binding domain-containing protein</fullName>
    </recommendedName>
</protein>
<keyword evidence="6" id="KW-1185">Reference proteome</keyword>
<comment type="similarity">
    <text evidence="1">Belongs to the class-II pyridine nucleotide-disulfide oxidoreductase family.</text>
</comment>
<dbReference type="PANTHER" id="PTHR48105">
    <property type="entry name" value="THIOREDOXIN REDUCTASE 1-RELATED-RELATED"/>
    <property type="match status" value="1"/>
</dbReference>
<dbReference type="Proteomes" id="UP000054321">
    <property type="component" value="Unassembled WGS sequence"/>
</dbReference>
<dbReference type="HOGENOM" id="CLU_031864_5_0_1"/>
<name>A0A0C3C9W2_OIDMZ</name>
<evidence type="ECO:0000256" key="3">
    <source>
        <dbReference type="ARBA" id="ARBA00023002"/>
    </source>
</evidence>
<dbReference type="OrthoDB" id="10260355at2759"/>
<keyword evidence="2" id="KW-0285">Flavoprotein</keyword>
<evidence type="ECO:0000313" key="5">
    <source>
        <dbReference type="EMBL" id="KIM95683.1"/>
    </source>
</evidence>
<gene>
    <name evidence="5" type="ORF">OIDMADRAFT_206064</name>
</gene>
<dbReference type="EMBL" id="KN832886">
    <property type="protein sequence ID" value="KIM95683.1"/>
    <property type="molecule type" value="Genomic_DNA"/>
</dbReference>
<dbReference type="PRINTS" id="PR00368">
    <property type="entry name" value="FADPNR"/>
</dbReference>
<sequence>MAANLTITDALIVGGGHAGLSAALTLYRGLHTCIVFDTHQPRNKWDTPVHIMPTWDDQKAEEKRKISREELLKSGLIRFVDFGIEEVSKTGNGLFRVVDTRGEAWLGRKLLLSIGSTNLFPSIGGYEENFARGIFPCMLQFGYELRGVSSAGLLAVDTLASVPHASMLAQDAYKFTDNMTVYTSANPELAHAMQNELGSYGIAVDDREIIRLMPGPSKADVTIKFQDGAEKTEGFLVHRPGTRVASKLASQLGLEITEFGDIRVSPPFCQTNIPGVYAAGDCASPMKIIPNAISMGAYAGAGIARELPRAVTGNAAC</sequence>
<feature type="domain" description="FAD/NAD(P)-binding" evidence="4">
    <location>
        <begin position="9"/>
        <end position="296"/>
    </location>
</feature>
<dbReference type="PRINTS" id="PR00469">
    <property type="entry name" value="PNDRDTASEII"/>
</dbReference>